<dbReference type="OMA" id="EISTMGM"/>
<gene>
    <name evidence="9" type="ORF">BVC80_441g106</name>
</gene>
<evidence type="ECO:0000313" key="9">
    <source>
        <dbReference type="EMBL" id="OVA05353.1"/>
    </source>
</evidence>
<comment type="subcellular location">
    <subcellularLocation>
        <location evidence="1">Nucleus</location>
    </subcellularLocation>
</comment>
<organism evidence="9 10">
    <name type="scientific">Macleaya cordata</name>
    <name type="common">Five-seeded plume-poppy</name>
    <name type="synonym">Bocconia cordata</name>
    <dbReference type="NCBI Taxonomy" id="56857"/>
    <lineage>
        <taxon>Eukaryota</taxon>
        <taxon>Viridiplantae</taxon>
        <taxon>Streptophyta</taxon>
        <taxon>Embryophyta</taxon>
        <taxon>Tracheophyta</taxon>
        <taxon>Spermatophyta</taxon>
        <taxon>Magnoliopsida</taxon>
        <taxon>Ranunculales</taxon>
        <taxon>Papaveraceae</taxon>
        <taxon>Papaveroideae</taxon>
        <taxon>Macleaya</taxon>
    </lineage>
</organism>
<feature type="compositionally biased region" description="Polar residues" evidence="7">
    <location>
        <begin position="166"/>
        <end position="182"/>
    </location>
</feature>
<evidence type="ECO:0000256" key="2">
    <source>
        <dbReference type="ARBA" id="ARBA00023015"/>
    </source>
</evidence>
<comment type="caution">
    <text evidence="9">The sequence shown here is derived from an EMBL/GenBank/DDBJ whole genome shotgun (WGS) entry which is preliminary data.</text>
</comment>
<feature type="region of interest" description="Disordered" evidence="7">
    <location>
        <begin position="59"/>
        <end position="126"/>
    </location>
</feature>
<proteinExistence type="predicted"/>
<feature type="region of interest" description="Disordered" evidence="7">
    <location>
        <begin position="381"/>
        <end position="416"/>
    </location>
</feature>
<dbReference type="STRING" id="56857.A0A200Q4F3"/>
<name>A0A200Q4F3_MACCD</name>
<dbReference type="SUPFAM" id="SSF57959">
    <property type="entry name" value="Leucine zipper domain"/>
    <property type="match status" value="1"/>
</dbReference>
<accession>A0A200Q4F3</accession>
<dbReference type="FunFam" id="1.20.5.170:FF:000020">
    <property type="entry name" value="BZIP transcription factor"/>
    <property type="match status" value="1"/>
</dbReference>
<feature type="coiled-coil region" evidence="6">
    <location>
        <begin position="259"/>
        <end position="328"/>
    </location>
</feature>
<feature type="domain" description="BZIP" evidence="8">
    <location>
        <begin position="248"/>
        <end position="303"/>
    </location>
</feature>
<dbReference type="GO" id="GO:0003677">
    <property type="term" value="F:DNA binding"/>
    <property type="evidence" value="ECO:0007669"/>
    <property type="project" value="UniProtKB-KW"/>
</dbReference>
<dbReference type="InterPro" id="IPR045314">
    <property type="entry name" value="bZIP_plant_GBF1"/>
</dbReference>
<dbReference type="InterPro" id="IPR020983">
    <property type="entry name" value="Basic_leucine-zipper_C"/>
</dbReference>
<keyword evidence="10" id="KW-1185">Reference proteome</keyword>
<dbReference type="InParanoid" id="A0A200Q4F3"/>
<dbReference type="OrthoDB" id="664875at2759"/>
<dbReference type="Pfam" id="PF12498">
    <property type="entry name" value="bZIP_C"/>
    <property type="match status" value="1"/>
</dbReference>
<dbReference type="AlphaFoldDB" id="A0A200Q4F3"/>
<dbReference type="InterPro" id="IPR046347">
    <property type="entry name" value="bZIP_sf"/>
</dbReference>
<evidence type="ECO:0000313" key="10">
    <source>
        <dbReference type="Proteomes" id="UP000195402"/>
    </source>
</evidence>
<evidence type="ECO:0000256" key="4">
    <source>
        <dbReference type="ARBA" id="ARBA00023163"/>
    </source>
</evidence>
<dbReference type="FunCoup" id="A0A200Q4F3">
    <property type="interactions" value="777"/>
</dbReference>
<evidence type="ECO:0000256" key="7">
    <source>
        <dbReference type="SAM" id="MobiDB-lite"/>
    </source>
</evidence>
<dbReference type="EMBL" id="MVGT01003118">
    <property type="protein sequence ID" value="OVA05353.1"/>
    <property type="molecule type" value="Genomic_DNA"/>
</dbReference>
<feature type="region of interest" description="Disordered" evidence="7">
    <location>
        <begin position="151"/>
        <end position="248"/>
    </location>
</feature>
<dbReference type="Proteomes" id="UP000195402">
    <property type="component" value="Unassembled WGS sequence"/>
</dbReference>
<evidence type="ECO:0000256" key="6">
    <source>
        <dbReference type="SAM" id="Coils"/>
    </source>
</evidence>
<dbReference type="SMART" id="SM00338">
    <property type="entry name" value="BRLZ"/>
    <property type="match status" value="1"/>
</dbReference>
<evidence type="ECO:0000256" key="5">
    <source>
        <dbReference type="ARBA" id="ARBA00023242"/>
    </source>
</evidence>
<keyword evidence="5" id="KW-0539">Nucleus</keyword>
<feature type="compositionally biased region" description="Polar residues" evidence="7">
    <location>
        <begin position="381"/>
        <end position="392"/>
    </location>
</feature>
<dbReference type="Pfam" id="PF00170">
    <property type="entry name" value="bZIP_1"/>
    <property type="match status" value="1"/>
</dbReference>
<dbReference type="GO" id="GO:0005634">
    <property type="term" value="C:nucleus"/>
    <property type="evidence" value="ECO:0007669"/>
    <property type="project" value="UniProtKB-SubCell"/>
</dbReference>
<feature type="region of interest" description="Disordered" evidence="7">
    <location>
        <begin position="430"/>
        <end position="468"/>
    </location>
</feature>
<dbReference type="PROSITE" id="PS50217">
    <property type="entry name" value="BZIP"/>
    <property type="match status" value="1"/>
</dbReference>
<sequence>MDRVFSVEEISDPYWAAPPPQQPSQSSLSSSSSATTDDLKMNRSSSEWAFERFLQEAETLPTPLPSSSAAHPLLPPSVALPSSSSSSLRRNDGDNEVVEVKDHLPVPVPHTQAPPPPSDPLSSNVPIDSEEYQAILKRRLEMACAAVALSRASAVKPQDSAPLAYSGSQASGTTQLGSQASGRGSGHGLSKEQDKAVNGPLGIPALPVMQKKSGVQIRPTTSASSREQSDDDDLEGETEITDNMDPADAKRVRRMLSNRESARRSRRRKQAHLSELETQVAQLRVENSSLLKRLTDISQKYNEAAVDNRILKADVETLRAKVKMAEDTVKRVTGINPLLQAMSEISTMGMPFDGSPSDTSADAAVPVQDNTEQHFYQPALNTPKDQGVSNSLPDIPPVPPVEDMQNSTGTNKMGRTSSMQRVASLEHLQKRIRGGSTTPCDHPVQWDPSWNPETPQTVESNNHKQSQM</sequence>
<dbReference type="PANTHER" id="PTHR46408:SF10">
    <property type="entry name" value="BASIC LEUCINE ZIPPER 63"/>
    <property type="match status" value="1"/>
</dbReference>
<feature type="compositionally biased region" description="Polar residues" evidence="7">
    <location>
        <begin position="451"/>
        <end position="468"/>
    </location>
</feature>
<keyword evidence="6" id="KW-0175">Coiled coil</keyword>
<keyword evidence="2" id="KW-0805">Transcription regulation</keyword>
<dbReference type="CDD" id="cd14702">
    <property type="entry name" value="bZIP_plant_GBF1"/>
    <property type="match status" value="1"/>
</dbReference>
<protein>
    <submittedName>
        <fullName evidence="9">Basic-leucine zipper domain</fullName>
    </submittedName>
</protein>
<evidence type="ECO:0000256" key="1">
    <source>
        <dbReference type="ARBA" id="ARBA00004123"/>
    </source>
</evidence>
<reference evidence="9 10" key="1">
    <citation type="journal article" date="2017" name="Mol. Plant">
        <title>The Genome of Medicinal Plant Macleaya cordata Provides New Insights into Benzylisoquinoline Alkaloids Metabolism.</title>
        <authorList>
            <person name="Liu X."/>
            <person name="Liu Y."/>
            <person name="Huang P."/>
            <person name="Ma Y."/>
            <person name="Qing Z."/>
            <person name="Tang Q."/>
            <person name="Cao H."/>
            <person name="Cheng P."/>
            <person name="Zheng Y."/>
            <person name="Yuan Z."/>
            <person name="Zhou Y."/>
            <person name="Liu J."/>
            <person name="Tang Z."/>
            <person name="Zhuo Y."/>
            <person name="Zhang Y."/>
            <person name="Yu L."/>
            <person name="Huang J."/>
            <person name="Yang P."/>
            <person name="Peng Q."/>
            <person name="Zhang J."/>
            <person name="Jiang W."/>
            <person name="Zhang Z."/>
            <person name="Lin K."/>
            <person name="Ro D.K."/>
            <person name="Chen X."/>
            <person name="Xiong X."/>
            <person name="Shang Y."/>
            <person name="Huang S."/>
            <person name="Zeng J."/>
        </authorList>
    </citation>
    <scope>NUCLEOTIDE SEQUENCE [LARGE SCALE GENOMIC DNA]</scope>
    <source>
        <strain evidence="10">cv. BLH2017</strain>
        <tissue evidence="9">Root</tissue>
    </source>
</reference>
<feature type="compositionally biased region" description="Acidic residues" evidence="7">
    <location>
        <begin position="229"/>
        <end position="242"/>
    </location>
</feature>
<dbReference type="InterPro" id="IPR004827">
    <property type="entry name" value="bZIP"/>
</dbReference>
<dbReference type="PANTHER" id="PTHR46408">
    <property type="entry name" value="BASIC LEUCINE ZIPPER 63"/>
    <property type="match status" value="1"/>
</dbReference>
<feature type="compositionally biased region" description="Polar residues" evidence="7">
    <location>
        <begin position="404"/>
        <end position="416"/>
    </location>
</feature>
<evidence type="ECO:0000259" key="8">
    <source>
        <dbReference type="PROSITE" id="PS50217"/>
    </source>
</evidence>
<keyword evidence="3" id="KW-0238">DNA-binding</keyword>
<feature type="compositionally biased region" description="Low complexity" evidence="7">
    <location>
        <begin position="65"/>
        <end position="88"/>
    </location>
</feature>
<dbReference type="GO" id="GO:0003700">
    <property type="term" value="F:DNA-binding transcription factor activity"/>
    <property type="evidence" value="ECO:0007669"/>
    <property type="project" value="InterPro"/>
</dbReference>
<feature type="region of interest" description="Disordered" evidence="7">
    <location>
        <begin position="1"/>
        <end position="44"/>
    </location>
</feature>
<feature type="compositionally biased region" description="Basic and acidic residues" evidence="7">
    <location>
        <begin position="89"/>
        <end position="104"/>
    </location>
</feature>
<keyword evidence="4" id="KW-0804">Transcription</keyword>
<feature type="compositionally biased region" description="Low complexity" evidence="7">
    <location>
        <begin position="23"/>
        <end position="34"/>
    </location>
</feature>
<evidence type="ECO:0000256" key="3">
    <source>
        <dbReference type="ARBA" id="ARBA00023125"/>
    </source>
</evidence>
<dbReference type="PROSITE" id="PS00036">
    <property type="entry name" value="BZIP_BASIC"/>
    <property type="match status" value="1"/>
</dbReference>
<feature type="compositionally biased region" description="Pro residues" evidence="7">
    <location>
        <begin position="106"/>
        <end position="119"/>
    </location>
</feature>
<dbReference type="Gene3D" id="1.20.5.170">
    <property type="match status" value="1"/>
</dbReference>